<dbReference type="OMA" id="CQMDIEQ"/>
<dbReference type="PaxDb" id="55529-EKX54343"/>
<evidence type="ECO:0000256" key="2">
    <source>
        <dbReference type="ARBA" id="ARBA00022741"/>
    </source>
</evidence>
<dbReference type="NCBIfam" id="TIGR00152">
    <property type="entry name" value="dephospho-CoA kinase"/>
    <property type="match status" value="1"/>
</dbReference>
<dbReference type="eggNOG" id="KOG3220">
    <property type="taxonomic scope" value="Eukaryota"/>
</dbReference>
<evidence type="ECO:0000313" key="6">
    <source>
        <dbReference type="Proteomes" id="UP000011087"/>
    </source>
</evidence>
<evidence type="ECO:0000256" key="1">
    <source>
        <dbReference type="ARBA" id="ARBA00004229"/>
    </source>
</evidence>
<gene>
    <name evidence="4" type="ORF">GUITHDRAFT_63691</name>
</gene>
<reference evidence="6" key="2">
    <citation type="submission" date="2012-11" db="EMBL/GenBank/DDBJ databases">
        <authorList>
            <person name="Kuo A."/>
            <person name="Curtis B.A."/>
            <person name="Tanifuji G."/>
            <person name="Burki F."/>
            <person name="Gruber A."/>
            <person name="Irimia M."/>
            <person name="Maruyama S."/>
            <person name="Arias M.C."/>
            <person name="Ball S.G."/>
            <person name="Gile G.H."/>
            <person name="Hirakawa Y."/>
            <person name="Hopkins J.F."/>
            <person name="Rensing S.A."/>
            <person name="Schmutz J."/>
            <person name="Symeonidi A."/>
            <person name="Elias M."/>
            <person name="Eveleigh R.J."/>
            <person name="Herman E.K."/>
            <person name="Klute M.J."/>
            <person name="Nakayama T."/>
            <person name="Obornik M."/>
            <person name="Reyes-Prieto A."/>
            <person name="Armbrust E.V."/>
            <person name="Aves S.J."/>
            <person name="Beiko R.G."/>
            <person name="Coutinho P."/>
            <person name="Dacks J.B."/>
            <person name="Durnford D.G."/>
            <person name="Fast N.M."/>
            <person name="Green B.R."/>
            <person name="Grisdale C."/>
            <person name="Hempe F."/>
            <person name="Henrissat B."/>
            <person name="Hoppner M.P."/>
            <person name="Ishida K.-I."/>
            <person name="Kim E."/>
            <person name="Koreny L."/>
            <person name="Kroth P.G."/>
            <person name="Liu Y."/>
            <person name="Malik S.-B."/>
            <person name="Maier U.G."/>
            <person name="McRose D."/>
            <person name="Mock T."/>
            <person name="Neilson J.A."/>
            <person name="Onodera N.T."/>
            <person name="Poole A.M."/>
            <person name="Pritham E.J."/>
            <person name="Richards T.A."/>
            <person name="Rocap G."/>
            <person name="Roy S.W."/>
            <person name="Sarai C."/>
            <person name="Schaack S."/>
            <person name="Shirato S."/>
            <person name="Slamovits C.H."/>
            <person name="Spencer D.F."/>
            <person name="Suzuki S."/>
            <person name="Worden A.Z."/>
            <person name="Zauner S."/>
            <person name="Barry K."/>
            <person name="Bell C."/>
            <person name="Bharti A.K."/>
            <person name="Crow J.A."/>
            <person name="Grimwood J."/>
            <person name="Kramer R."/>
            <person name="Lindquist E."/>
            <person name="Lucas S."/>
            <person name="Salamov A."/>
            <person name="McFadden G.I."/>
            <person name="Lane C.E."/>
            <person name="Keeling P.J."/>
            <person name="Gray M.W."/>
            <person name="Grigoriev I.V."/>
            <person name="Archibald J.M."/>
        </authorList>
    </citation>
    <scope>NUCLEOTIDE SEQUENCE</scope>
    <source>
        <strain evidence="6">CCMP2712</strain>
    </source>
</reference>
<dbReference type="PANTHER" id="PTHR10695:SF46">
    <property type="entry name" value="BIFUNCTIONAL COENZYME A SYNTHASE-RELATED"/>
    <property type="match status" value="1"/>
</dbReference>
<accession>L1K1V8</accession>
<dbReference type="GO" id="GO:0015937">
    <property type="term" value="P:coenzyme A biosynthetic process"/>
    <property type="evidence" value="ECO:0007669"/>
    <property type="project" value="InterPro"/>
</dbReference>
<dbReference type="InterPro" id="IPR027417">
    <property type="entry name" value="P-loop_NTPase"/>
</dbReference>
<dbReference type="PANTHER" id="PTHR10695">
    <property type="entry name" value="DEPHOSPHO-COA KINASE-RELATED"/>
    <property type="match status" value="1"/>
</dbReference>
<dbReference type="GO" id="GO:0005524">
    <property type="term" value="F:ATP binding"/>
    <property type="evidence" value="ECO:0007669"/>
    <property type="project" value="UniProtKB-KW"/>
</dbReference>
<evidence type="ECO:0008006" key="7">
    <source>
        <dbReference type="Google" id="ProtNLM"/>
    </source>
</evidence>
<dbReference type="HOGENOM" id="CLU_057180_1_2_1"/>
<dbReference type="STRING" id="905079.L1K1V8"/>
<dbReference type="PROSITE" id="PS51219">
    <property type="entry name" value="DPCK"/>
    <property type="match status" value="1"/>
</dbReference>
<dbReference type="HAMAP" id="MF_00376">
    <property type="entry name" value="Dephospho_CoA_kinase"/>
    <property type="match status" value="1"/>
</dbReference>
<organism evidence="4">
    <name type="scientific">Guillardia theta (strain CCMP2712)</name>
    <name type="common">Cryptophyte</name>
    <dbReference type="NCBI Taxonomy" id="905079"/>
    <lineage>
        <taxon>Eukaryota</taxon>
        <taxon>Cryptophyceae</taxon>
        <taxon>Pyrenomonadales</taxon>
        <taxon>Geminigeraceae</taxon>
        <taxon>Guillardia</taxon>
    </lineage>
</organism>
<reference evidence="4 6" key="1">
    <citation type="journal article" date="2012" name="Nature">
        <title>Algal genomes reveal evolutionary mosaicism and the fate of nucleomorphs.</title>
        <authorList>
            <consortium name="DOE Joint Genome Institute"/>
            <person name="Curtis B.A."/>
            <person name="Tanifuji G."/>
            <person name="Burki F."/>
            <person name="Gruber A."/>
            <person name="Irimia M."/>
            <person name="Maruyama S."/>
            <person name="Arias M.C."/>
            <person name="Ball S.G."/>
            <person name="Gile G.H."/>
            <person name="Hirakawa Y."/>
            <person name="Hopkins J.F."/>
            <person name="Kuo A."/>
            <person name="Rensing S.A."/>
            <person name="Schmutz J."/>
            <person name="Symeonidi A."/>
            <person name="Elias M."/>
            <person name="Eveleigh R.J."/>
            <person name="Herman E.K."/>
            <person name="Klute M.J."/>
            <person name="Nakayama T."/>
            <person name="Obornik M."/>
            <person name="Reyes-Prieto A."/>
            <person name="Armbrust E.V."/>
            <person name="Aves S.J."/>
            <person name="Beiko R.G."/>
            <person name="Coutinho P."/>
            <person name="Dacks J.B."/>
            <person name="Durnford D.G."/>
            <person name="Fast N.M."/>
            <person name="Green B.R."/>
            <person name="Grisdale C.J."/>
            <person name="Hempel F."/>
            <person name="Henrissat B."/>
            <person name="Hoppner M.P."/>
            <person name="Ishida K."/>
            <person name="Kim E."/>
            <person name="Koreny L."/>
            <person name="Kroth P.G."/>
            <person name="Liu Y."/>
            <person name="Malik S.B."/>
            <person name="Maier U.G."/>
            <person name="McRose D."/>
            <person name="Mock T."/>
            <person name="Neilson J.A."/>
            <person name="Onodera N.T."/>
            <person name="Poole A.M."/>
            <person name="Pritham E.J."/>
            <person name="Richards T.A."/>
            <person name="Rocap G."/>
            <person name="Roy S.W."/>
            <person name="Sarai C."/>
            <person name="Schaack S."/>
            <person name="Shirato S."/>
            <person name="Slamovits C.H."/>
            <person name="Spencer D.F."/>
            <person name="Suzuki S."/>
            <person name="Worden A.Z."/>
            <person name="Zauner S."/>
            <person name="Barry K."/>
            <person name="Bell C."/>
            <person name="Bharti A.K."/>
            <person name="Crow J.A."/>
            <person name="Grimwood J."/>
            <person name="Kramer R."/>
            <person name="Lindquist E."/>
            <person name="Lucas S."/>
            <person name="Salamov A."/>
            <person name="McFadden G.I."/>
            <person name="Lane C.E."/>
            <person name="Keeling P.J."/>
            <person name="Gray M.W."/>
            <person name="Grigoriev I.V."/>
            <person name="Archibald J.M."/>
        </authorList>
    </citation>
    <scope>NUCLEOTIDE SEQUENCE</scope>
    <source>
        <strain evidence="4 6">CCMP2712</strain>
    </source>
</reference>
<dbReference type="OrthoDB" id="247245at2759"/>
<dbReference type="GO" id="GO:0009507">
    <property type="term" value="C:chloroplast"/>
    <property type="evidence" value="ECO:0007669"/>
    <property type="project" value="UniProtKB-SubCell"/>
</dbReference>
<dbReference type="InterPro" id="IPR001977">
    <property type="entry name" value="Depp_CoAkinase"/>
</dbReference>
<dbReference type="Proteomes" id="UP000011087">
    <property type="component" value="Unassembled WGS sequence"/>
</dbReference>
<sequence length="188" mass="20844">MRVIGLTGGIASGKSCVSNRFRALGYPVVDADAIAHGVLEKGTSSYHRVLRAFKDHDIVDSSGNINRAALRKLVFGNRDLNRKLKQCTHTSIALEMLRQVVIQGQPVVILDAPLLFESRANLLCKEVICVYCEEDVQISRCVPMDWWLDNDERSCALLQISSQMPVAKKKAMSDICIDNGGTLEDLNR</sequence>
<evidence type="ECO:0000313" key="5">
    <source>
        <dbReference type="EnsemblProtists" id="EKX54343"/>
    </source>
</evidence>
<dbReference type="GO" id="GO:0004140">
    <property type="term" value="F:dephospho-CoA kinase activity"/>
    <property type="evidence" value="ECO:0007669"/>
    <property type="project" value="InterPro"/>
</dbReference>
<evidence type="ECO:0000256" key="3">
    <source>
        <dbReference type="ARBA" id="ARBA00022840"/>
    </source>
</evidence>
<keyword evidence="3" id="KW-0067">ATP-binding</keyword>
<comment type="subcellular location">
    <subcellularLocation>
        <location evidence="1">Plastid</location>
        <location evidence="1">Chloroplast</location>
    </subcellularLocation>
</comment>
<dbReference type="EMBL" id="JH992967">
    <property type="protein sequence ID" value="EKX54343.1"/>
    <property type="molecule type" value="Genomic_DNA"/>
</dbReference>
<dbReference type="KEGG" id="gtt:GUITHDRAFT_63691"/>
<keyword evidence="2" id="KW-0547">Nucleotide-binding</keyword>
<name>L1K1V8_GUITC</name>
<keyword evidence="6" id="KW-1185">Reference proteome</keyword>
<dbReference type="Gene3D" id="3.40.50.300">
    <property type="entry name" value="P-loop containing nucleotide triphosphate hydrolases"/>
    <property type="match status" value="1"/>
</dbReference>
<dbReference type="EnsemblProtists" id="EKX54343">
    <property type="protein sequence ID" value="EKX54343"/>
    <property type="gene ID" value="GUITHDRAFT_63691"/>
</dbReference>
<reference evidence="5" key="3">
    <citation type="submission" date="2016-03" db="UniProtKB">
        <authorList>
            <consortium name="EnsemblProtists"/>
        </authorList>
    </citation>
    <scope>IDENTIFICATION</scope>
</reference>
<dbReference type="AlphaFoldDB" id="L1K1V8"/>
<evidence type="ECO:0000313" key="4">
    <source>
        <dbReference type="EMBL" id="EKX54343.1"/>
    </source>
</evidence>
<proteinExistence type="inferred from homology"/>
<dbReference type="SUPFAM" id="SSF52540">
    <property type="entry name" value="P-loop containing nucleoside triphosphate hydrolases"/>
    <property type="match status" value="1"/>
</dbReference>
<dbReference type="CDD" id="cd02022">
    <property type="entry name" value="DPCK"/>
    <property type="match status" value="1"/>
</dbReference>
<dbReference type="RefSeq" id="XP_005841323.1">
    <property type="nucleotide sequence ID" value="XM_005841266.1"/>
</dbReference>
<dbReference type="Pfam" id="PF01121">
    <property type="entry name" value="CoaE"/>
    <property type="match status" value="1"/>
</dbReference>
<dbReference type="GeneID" id="17311121"/>
<protein>
    <recommendedName>
        <fullName evidence="7">Dephospho-CoA kinase</fullName>
    </recommendedName>
</protein>